<accession>A0ABW2XMW1</accession>
<sequence length="308" mass="31392">MGRISSRGGGARRKIVLAAGGTVAVTGLAAAGVVAAVQGGGDPKPASAAAAAMPTFQLPFPCGQTWTGSNKSSAHTGYEIDFNWGTTGEADNGKPVVAAAAGTVIRSEYSTSSGYGNMVYIRHSGGYVTRYAHLKKRLVAVGASVAKGQQIGQVGNTSAKYAIISHLHYELRDSAGSQLPAYFEGRKFGYPTQTLTACGGAPSDPVASVCGSGFTKIDEAVLKKGATTLGRVYLGYGAGQNCVVTVKPKGAKAAMAATLQVEGATAKSDKGDFTWYAGPVKAAAASKCVKWGGTIDGVTYTSTYEHCA</sequence>
<evidence type="ECO:0000313" key="3">
    <source>
        <dbReference type="Proteomes" id="UP001597063"/>
    </source>
</evidence>
<reference evidence="3" key="1">
    <citation type="journal article" date="2019" name="Int. J. Syst. Evol. Microbiol.">
        <title>The Global Catalogue of Microorganisms (GCM) 10K type strain sequencing project: providing services to taxonomists for standard genome sequencing and annotation.</title>
        <authorList>
            <consortium name="The Broad Institute Genomics Platform"/>
            <consortium name="The Broad Institute Genome Sequencing Center for Infectious Disease"/>
            <person name="Wu L."/>
            <person name="Ma J."/>
        </authorList>
    </citation>
    <scope>NUCLEOTIDE SEQUENCE [LARGE SCALE GENOMIC DNA]</scope>
    <source>
        <strain evidence="3">JCM 9371</strain>
    </source>
</reference>
<keyword evidence="2" id="KW-0378">Hydrolase</keyword>
<name>A0ABW2XMW1_9ACTN</name>
<dbReference type="Proteomes" id="UP001597063">
    <property type="component" value="Unassembled WGS sequence"/>
</dbReference>
<dbReference type="SUPFAM" id="SSF51261">
    <property type="entry name" value="Duplicated hybrid motif"/>
    <property type="match status" value="1"/>
</dbReference>
<feature type="domain" description="M23ase beta-sheet core" evidence="1">
    <location>
        <begin position="83"/>
        <end position="174"/>
    </location>
</feature>
<evidence type="ECO:0000259" key="1">
    <source>
        <dbReference type="Pfam" id="PF01551"/>
    </source>
</evidence>
<dbReference type="InterPro" id="IPR016047">
    <property type="entry name" value="M23ase_b-sheet_dom"/>
</dbReference>
<organism evidence="2 3">
    <name type="scientific">Actinomadura fibrosa</name>
    <dbReference type="NCBI Taxonomy" id="111802"/>
    <lineage>
        <taxon>Bacteria</taxon>
        <taxon>Bacillati</taxon>
        <taxon>Actinomycetota</taxon>
        <taxon>Actinomycetes</taxon>
        <taxon>Streptosporangiales</taxon>
        <taxon>Thermomonosporaceae</taxon>
        <taxon>Actinomadura</taxon>
    </lineage>
</organism>
<evidence type="ECO:0000313" key="2">
    <source>
        <dbReference type="EMBL" id="MFD0687843.1"/>
    </source>
</evidence>
<dbReference type="EC" id="3.4.24.-" evidence="2"/>
<dbReference type="Gene3D" id="2.70.70.10">
    <property type="entry name" value="Glucose Permease (Domain IIA)"/>
    <property type="match status" value="1"/>
</dbReference>
<dbReference type="CDD" id="cd12797">
    <property type="entry name" value="M23_peptidase"/>
    <property type="match status" value="1"/>
</dbReference>
<dbReference type="GO" id="GO:0016787">
    <property type="term" value="F:hydrolase activity"/>
    <property type="evidence" value="ECO:0007669"/>
    <property type="project" value="UniProtKB-KW"/>
</dbReference>
<gene>
    <name evidence="2" type="ORF">ACFQZM_25335</name>
</gene>
<dbReference type="Pfam" id="PF01551">
    <property type="entry name" value="Peptidase_M23"/>
    <property type="match status" value="1"/>
</dbReference>
<dbReference type="PANTHER" id="PTHR21666:SF270">
    <property type="entry name" value="MUREIN HYDROLASE ACTIVATOR ENVC"/>
    <property type="match status" value="1"/>
</dbReference>
<comment type="caution">
    <text evidence="2">The sequence shown here is derived from an EMBL/GenBank/DDBJ whole genome shotgun (WGS) entry which is preliminary data.</text>
</comment>
<dbReference type="EMBL" id="JBHTGP010000013">
    <property type="protein sequence ID" value="MFD0687843.1"/>
    <property type="molecule type" value="Genomic_DNA"/>
</dbReference>
<dbReference type="RefSeq" id="WP_131758056.1">
    <property type="nucleotide sequence ID" value="NZ_CAACUY010000043.1"/>
</dbReference>
<proteinExistence type="predicted"/>
<protein>
    <submittedName>
        <fullName evidence="2">M23 family metallopeptidase</fullName>
        <ecNumber evidence="2">3.4.24.-</ecNumber>
    </submittedName>
</protein>
<dbReference type="PANTHER" id="PTHR21666">
    <property type="entry name" value="PEPTIDASE-RELATED"/>
    <property type="match status" value="1"/>
</dbReference>
<keyword evidence="3" id="KW-1185">Reference proteome</keyword>
<dbReference type="InterPro" id="IPR011055">
    <property type="entry name" value="Dup_hybrid_motif"/>
</dbReference>
<dbReference type="InterPro" id="IPR050570">
    <property type="entry name" value="Cell_wall_metabolism_enzyme"/>
</dbReference>